<accession>A0A382GN17</accession>
<reference evidence="1" key="1">
    <citation type="submission" date="2018-05" db="EMBL/GenBank/DDBJ databases">
        <authorList>
            <person name="Lanie J.A."/>
            <person name="Ng W.-L."/>
            <person name="Kazmierczak K.M."/>
            <person name="Andrzejewski T.M."/>
            <person name="Davidsen T.M."/>
            <person name="Wayne K.J."/>
            <person name="Tettelin H."/>
            <person name="Glass J.I."/>
            <person name="Rusch D."/>
            <person name="Podicherti R."/>
            <person name="Tsui H.-C.T."/>
            <person name="Winkler M.E."/>
        </authorList>
    </citation>
    <scope>NUCLEOTIDE SEQUENCE</scope>
</reference>
<organism evidence="1">
    <name type="scientific">marine metagenome</name>
    <dbReference type="NCBI Taxonomy" id="408172"/>
    <lineage>
        <taxon>unclassified sequences</taxon>
        <taxon>metagenomes</taxon>
        <taxon>ecological metagenomes</taxon>
    </lineage>
</organism>
<proteinExistence type="predicted"/>
<evidence type="ECO:0000313" key="1">
    <source>
        <dbReference type="EMBL" id="SVB76516.1"/>
    </source>
</evidence>
<protein>
    <submittedName>
        <fullName evidence="1">Uncharacterized protein</fullName>
    </submittedName>
</protein>
<name>A0A382GN17_9ZZZZ</name>
<gene>
    <name evidence="1" type="ORF">METZ01_LOCUS229370</name>
</gene>
<dbReference type="EMBL" id="UINC01056458">
    <property type="protein sequence ID" value="SVB76516.1"/>
    <property type="molecule type" value="Genomic_DNA"/>
</dbReference>
<dbReference type="AlphaFoldDB" id="A0A382GN17"/>
<sequence length="27" mass="3249">MVKKFPANIHKHISNYIYAIYDPRETV</sequence>